<dbReference type="OrthoDB" id="5860103at2759"/>
<gene>
    <name evidence="2" type="ORF">HPLM_LOCUS20045</name>
</gene>
<dbReference type="Proteomes" id="UP000268014">
    <property type="component" value="Unassembled WGS sequence"/>
</dbReference>
<protein>
    <submittedName>
        <fullName evidence="4">Serpentine Receptor, class T</fullName>
    </submittedName>
</protein>
<proteinExistence type="predicted"/>
<feature type="transmembrane region" description="Helical" evidence="1">
    <location>
        <begin position="42"/>
        <end position="66"/>
    </location>
</feature>
<dbReference type="AlphaFoldDB" id="A0A0N4X6R1"/>
<evidence type="ECO:0000313" key="4">
    <source>
        <dbReference type="WBParaSite" id="HPLM_0002005301-mRNA-1"/>
    </source>
</evidence>
<evidence type="ECO:0000313" key="3">
    <source>
        <dbReference type="Proteomes" id="UP000268014"/>
    </source>
</evidence>
<dbReference type="EMBL" id="UZAF01021803">
    <property type="protein sequence ID" value="VDO81068.1"/>
    <property type="molecule type" value="Genomic_DNA"/>
</dbReference>
<reference evidence="4" key="1">
    <citation type="submission" date="2017-02" db="UniProtKB">
        <authorList>
            <consortium name="WormBaseParasite"/>
        </authorList>
    </citation>
    <scope>IDENTIFICATION</scope>
</reference>
<keyword evidence="1" id="KW-0472">Membrane</keyword>
<sequence length="224" mass="25199">MLQAVADFYAFLAIELIQKPAAFNYFNLSLDKMHKLAIWNRFTVFASVFTLWAIFIIHPLPFIILYEHTIHFVVSSDGSASLSSPVMDHMFAIIACTRSAATIILCSIFYICAFIKCRQMTSGKTLVERRLLICALASSAGFIPNFIGAVILTTIPPAGNEKLLSFTVLLWFYENEIMATIAVWLQLLLNKNVSETNLKSHSANYETDDMVYPGTDWIRSTALH</sequence>
<feature type="transmembrane region" description="Helical" evidence="1">
    <location>
        <begin position="131"/>
        <end position="156"/>
    </location>
</feature>
<evidence type="ECO:0000313" key="2">
    <source>
        <dbReference type="EMBL" id="VDO81068.1"/>
    </source>
</evidence>
<keyword evidence="3" id="KW-1185">Reference proteome</keyword>
<organism evidence="4">
    <name type="scientific">Haemonchus placei</name>
    <name type="common">Barber's pole worm</name>
    <dbReference type="NCBI Taxonomy" id="6290"/>
    <lineage>
        <taxon>Eukaryota</taxon>
        <taxon>Metazoa</taxon>
        <taxon>Ecdysozoa</taxon>
        <taxon>Nematoda</taxon>
        <taxon>Chromadorea</taxon>
        <taxon>Rhabditida</taxon>
        <taxon>Rhabditina</taxon>
        <taxon>Rhabditomorpha</taxon>
        <taxon>Strongyloidea</taxon>
        <taxon>Trichostrongylidae</taxon>
        <taxon>Haemonchus</taxon>
    </lineage>
</organism>
<accession>A0A0N4X6R1</accession>
<reference evidence="2 3" key="2">
    <citation type="submission" date="2018-11" db="EMBL/GenBank/DDBJ databases">
        <authorList>
            <consortium name="Pathogen Informatics"/>
        </authorList>
    </citation>
    <scope>NUCLEOTIDE SEQUENCE [LARGE SCALE GENOMIC DNA]</scope>
    <source>
        <strain evidence="2 3">MHpl1</strain>
    </source>
</reference>
<feature type="transmembrane region" description="Helical" evidence="1">
    <location>
        <begin position="86"/>
        <end position="111"/>
    </location>
</feature>
<dbReference type="WBParaSite" id="HPLM_0002005301-mRNA-1">
    <property type="protein sequence ID" value="HPLM_0002005301-mRNA-1"/>
    <property type="gene ID" value="HPLM_0002005301"/>
</dbReference>
<keyword evidence="1" id="KW-0812">Transmembrane</keyword>
<feature type="transmembrane region" description="Helical" evidence="1">
    <location>
        <begin position="168"/>
        <end position="189"/>
    </location>
</feature>
<keyword evidence="1" id="KW-1133">Transmembrane helix</keyword>
<evidence type="ECO:0000256" key="1">
    <source>
        <dbReference type="SAM" id="Phobius"/>
    </source>
</evidence>
<name>A0A0N4X6R1_HAEPC</name>